<dbReference type="EMBL" id="NPHW01002924">
    <property type="protein sequence ID" value="OXV10494.1"/>
    <property type="molecule type" value="Genomic_DNA"/>
</dbReference>
<dbReference type="AlphaFoldDB" id="A0A232M2F4"/>
<evidence type="ECO:0000256" key="1">
    <source>
        <dbReference type="SAM" id="MobiDB-lite"/>
    </source>
</evidence>
<feature type="region of interest" description="Disordered" evidence="1">
    <location>
        <begin position="1"/>
        <end position="88"/>
    </location>
</feature>
<sequence>MMASSGSGSSVPETPTEAQTRFIGPEISPPASQKTLQPVAESKAAVSTKLTFEKKGEGKISVEGKTQASQHQPLQQDQPGASWMNKRAEEEYQRALEFVVDKDFNLREFGDPFDDRDMTDPIF</sequence>
<reference evidence="2 3" key="1">
    <citation type="journal article" date="2015" name="Environ. Microbiol.">
        <title>Metagenome sequence of Elaphomyces granulatus from sporocarp tissue reveals Ascomycota ectomycorrhizal fingerprints of genome expansion and a Proteobacteria-rich microbiome.</title>
        <authorList>
            <person name="Quandt C.A."/>
            <person name="Kohler A."/>
            <person name="Hesse C.N."/>
            <person name="Sharpton T.J."/>
            <person name="Martin F."/>
            <person name="Spatafora J.W."/>
        </authorList>
    </citation>
    <scope>NUCLEOTIDE SEQUENCE [LARGE SCALE GENOMIC DNA]</scope>
    <source>
        <strain evidence="2 3">OSC145934</strain>
    </source>
</reference>
<feature type="compositionally biased region" description="Polar residues" evidence="1">
    <location>
        <begin position="64"/>
        <end position="79"/>
    </location>
</feature>
<evidence type="ECO:0000313" key="3">
    <source>
        <dbReference type="Proteomes" id="UP000243515"/>
    </source>
</evidence>
<evidence type="ECO:0000313" key="2">
    <source>
        <dbReference type="EMBL" id="OXV10494.1"/>
    </source>
</evidence>
<name>A0A232M2F4_9EURO</name>
<gene>
    <name evidence="2" type="ORF">Egran_01747</name>
</gene>
<dbReference type="Proteomes" id="UP000243515">
    <property type="component" value="Unassembled WGS sequence"/>
</dbReference>
<accession>A0A232M2F4</accession>
<feature type="compositionally biased region" description="Polar residues" evidence="1">
    <location>
        <begin position="1"/>
        <end position="19"/>
    </location>
</feature>
<keyword evidence="3" id="KW-1185">Reference proteome</keyword>
<comment type="caution">
    <text evidence="2">The sequence shown here is derived from an EMBL/GenBank/DDBJ whole genome shotgun (WGS) entry which is preliminary data.</text>
</comment>
<proteinExistence type="predicted"/>
<feature type="compositionally biased region" description="Basic and acidic residues" evidence="1">
    <location>
        <begin position="51"/>
        <end position="62"/>
    </location>
</feature>
<dbReference type="OrthoDB" id="5377039at2759"/>
<protein>
    <submittedName>
        <fullName evidence="2">Uncharacterized protein</fullName>
    </submittedName>
</protein>
<organism evidence="2 3">
    <name type="scientific">Elaphomyces granulatus</name>
    <dbReference type="NCBI Taxonomy" id="519963"/>
    <lineage>
        <taxon>Eukaryota</taxon>
        <taxon>Fungi</taxon>
        <taxon>Dikarya</taxon>
        <taxon>Ascomycota</taxon>
        <taxon>Pezizomycotina</taxon>
        <taxon>Eurotiomycetes</taxon>
        <taxon>Eurotiomycetidae</taxon>
        <taxon>Eurotiales</taxon>
        <taxon>Elaphomycetaceae</taxon>
        <taxon>Elaphomyces</taxon>
    </lineage>
</organism>